<gene>
    <name evidence="2" type="ORF">EXN66_Car011584</name>
</gene>
<dbReference type="SUPFAM" id="SSF50985">
    <property type="entry name" value="RCC1/BLIP-II"/>
    <property type="match status" value="1"/>
</dbReference>
<evidence type="ECO:0000256" key="1">
    <source>
        <dbReference type="PROSITE-ProRule" id="PRU00235"/>
    </source>
</evidence>
<dbReference type="AlphaFoldDB" id="A0A6G1Q0Y4"/>
<dbReference type="PROSITE" id="PS50012">
    <property type="entry name" value="RCC1_3"/>
    <property type="match status" value="1"/>
</dbReference>
<sequence>MDLLCWGIGELGQTGHDKPGDIGPEVSQLREFTVARLGRVKLLACGSSHSIVATGH</sequence>
<dbReference type="EMBL" id="CM015722">
    <property type="protein sequence ID" value="KAF3695908.1"/>
    <property type="molecule type" value="Genomic_DNA"/>
</dbReference>
<dbReference type="InterPro" id="IPR000408">
    <property type="entry name" value="Reg_chr_condens"/>
</dbReference>
<name>A0A6G1Q0Y4_CHAAH</name>
<feature type="repeat" description="RCC1" evidence="1">
    <location>
        <begin position="1"/>
        <end position="56"/>
    </location>
</feature>
<proteinExistence type="predicted"/>
<accession>A0A6G1Q0Y4</accession>
<protein>
    <submittedName>
        <fullName evidence="2">Uncharacterized protein</fullName>
    </submittedName>
</protein>
<keyword evidence="3" id="KW-1185">Reference proteome</keyword>
<reference evidence="2 3" key="1">
    <citation type="submission" date="2019-02" db="EMBL/GenBank/DDBJ databases">
        <title>Opniocepnalus argus genome.</title>
        <authorList>
            <person name="Zhou C."/>
            <person name="Xiao S."/>
        </authorList>
    </citation>
    <scope>NUCLEOTIDE SEQUENCE [LARGE SCALE GENOMIC DNA]</scope>
    <source>
        <strain evidence="2">OARG1902GOOAL</strain>
        <tissue evidence="2">Muscle</tissue>
    </source>
</reference>
<reference evidence="3" key="2">
    <citation type="submission" date="2019-02" db="EMBL/GenBank/DDBJ databases">
        <title>Opniocepnalus argus Var Kimnra genome.</title>
        <authorList>
            <person name="Zhou C."/>
            <person name="Xiao S."/>
        </authorList>
    </citation>
    <scope>NUCLEOTIDE SEQUENCE [LARGE SCALE GENOMIC DNA]</scope>
</reference>
<evidence type="ECO:0000313" key="3">
    <source>
        <dbReference type="Proteomes" id="UP000503349"/>
    </source>
</evidence>
<dbReference type="InterPro" id="IPR009091">
    <property type="entry name" value="RCC1/BLIP-II"/>
</dbReference>
<dbReference type="Proteomes" id="UP000503349">
    <property type="component" value="Chromosome 11"/>
</dbReference>
<organism evidence="2 3">
    <name type="scientific">Channa argus</name>
    <name type="common">Northern snakehead</name>
    <name type="synonym">Ophicephalus argus</name>
    <dbReference type="NCBI Taxonomy" id="215402"/>
    <lineage>
        <taxon>Eukaryota</taxon>
        <taxon>Metazoa</taxon>
        <taxon>Chordata</taxon>
        <taxon>Craniata</taxon>
        <taxon>Vertebrata</taxon>
        <taxon>Euteleostomi</taxon>
        <taxon>Actinopterygii</taxon>
        <taxon>Neopterygii</taxon>
        <taxon>Teleostei</taxon>
        <taxon>Neoteleostei</taxon>
        <taxon>Acanthomorphata</taxon>
        <taxon>Anabantaria</taxon>
        <taxon>Anabantiformes</taxon>
        <taxon>Channoidei</taxon>
        <taxon>Channidae</taxon>
        <taxon>Channa</taxon>
    </lineage>
</organism>
<dbReference type="Gene3D" id="2.130.10.30">
    <property type="entry name" value="Regulator of chromosome condensation 1/beta-lactamase-inhibitor protein II"/>
    <property type="match status" value="1"/>
</dbReference>
<evidence type="ECO:0000313" key="2">
    <source>
        <dbReference type="EMBL" id="KAF3695908.1"/>
    </source>
</evidence>